<reference evidence="1" key="2">
    <citation type="journal article" date="2019" name="Genome Biol. Evol.">
        <title>Day and night: Metabolic profiles and evolutionary relationships of six axenic non-marine cyanobacteria.</title>
        <authorList>
            <person name="Will S.E."/>
            <person name="Henke P."/>
            <person name="Boedeker C."/>
            <person name="Huang S."/>
            <person name="Brinkmann H."/>
            <person name="Rohde M."/>
            <person name="Jarek M."/>
            <person name="Friedl T."/>
            <person name="Seufert S."/>
            <person name="Schumacher M."/>
            <person name="Overmann J."/>
            <person name="Neumann-Schaal M."/>
            <person name="Petersen J."/>
        </authorList>
    </citation>
    <scope>NUCLEOTIDE SEQUENCE [LARGE SCALE GENOMIC DNA]</scope>
    <source>
        <strain evidence="1">PCC 7102</strain>
    </source>
</reference>
<gene>
    <name evidence="1" type="ORF">DSM106972_049380</name>
</gene>
<dbReference type="Proteomes" id="UP000271624">
    <property type="component" value="Unassembled WGS sequence"/>
</dbReference>
<keyword evidence="2" id="KW-1185">Reference proteome</keyword>
<protein>
    <submittedName>
        <fullName evidence="1">Uncharacterized protein</fullName>
    </submittedName>
</protein>
<sequence>MFYIEVMRQFATPEVYLNNLRSTIIQQWSNGLPVIEDLLARQEYRECVVVIQETLDSLLQHKRENQDWTAETSLLFLLMGGYYHGNVNQENAKKLLRYYQQAVRELGESERVNALEIQCITFEYCYDWSKMLAAFVETPVTENTRQALLESWRNSIIKRATPHSYSNFYTREQPVSIWWLHWLLDSITSEKIGHAWFGQQALAWLANLPGDSEKLGREYGVLRLLTKDLTDIKFLLKYPYPKFYEVVIAPSLTSTPDDVSRRQYLQEYAPSDLWERVMDYWKANLHKFVPKPEMSQNSDYSTNAAWMSALKELSPENYQMLLSEWKVNHQRRRNLWKAMGNLGLM</sequence>
<name>A0A3S1B3E1_9CYAN</name>
<evidence type="ECO:0000313" key="1">
    <source>
        <dbReference type="EMBL" id="RUT04024.1"/>
    </source>
</evidence>
<dbReference type="EMBL" id="RSCL01000012">
    <property type="protein sequence ID" value="RUT04024.1"/>
    <property type="molecule type" value="Genomic_DNA"/>
</dbReference>
<reference evidence="1" key="1">
    <citation type="submission" date="2018-12" db="EMBL/GenBank/DDBJ databases">
        <authorList>
            <person name="Will S."/>
            <person name="Neumann-Schaal M."/>
            <person name="Henke P."/>
        </authorList>
    </citation>
    <scope>NUCLEOTIDE SEQUENCE</scope>
    <source>
        <strain evidence="1">PCC 7102</strain>
    </source>
</reference>
<accession>A0A3S1B3E1</accession>
<organism evidence="1 2">
    <name type="scientific">Dulcicalothrix desertica PCC 7102</name>
    <dbReference type="NCBI Taxonomy" id="232991"/>
    <lineage>
        <taxon>Bacteria</taxon>
        <taxon>Bacillati</taxon>
        <taxon>Cyanobacteriota</taxon>
        <taxon>Cyanophyceae</taxon>
        <taxon>Nostocales</taxon>
        <taxon>Calotrichaceae</taxon>
        <taxon>Dulcicalothrix</taxon>
    </lineage>
</organism>
<evidence type="ECO:0000313" key="2">
    <source>
        <dbReference type="Proteomes" id="UP000271624"/>
    </source>
</evidence>
<dbReference type="AlphaFoldDB" id="A0A3S1B3E1"/>
<comment type="caution">
    <text evidence="1">The sequence shown here is derived from an EMBL/GenBank/DDBJ whole genome shotgun (WGS) entry which is preliminary data.</text>
</comment>
<proteinExistence type="predicted"/>